<evidence type="ECO:0000259" key="4">
    <source>
        <dbReference type="PROSITE" id="PS50303"/>
    </source>
</evidence>
<comment type="caution">
    <text evidence="5">The sequence shown here is derived from an EMBL/GenBank/DDBJ whole genome shotgun (WGS) entry which is preliminary data.</text>
</comment>
<dbReference type="SUPFAM" id="SSF48371">
    <property type="entry name" value="ARM repeat"/>
    <property type="match status" value="1"/>
</dbReference>
<dbReference type="PANTHER" id="PTHR12537">
    <property type="entry name" value="RNA BINDING PROTEIN PUMILIO-RELATED"/>
    <property type="match status" value="1"/>
</dbReference>
<dbReference type="Pfam" id="PF00806">
    <property type="entry name" value="PUF"/>
    <property type="match status" value="4"/>
</dbReference>
<dbReference type="AlphaFoldDB" id="X6NNA0"/>
<feature type="repeat" description="Pumilio" evidence="2">
    <location>
        <begin position="65"/>
        <end position="104"/>
    </location>
</feature>
<evidence type="ECO:0000256" key="2">
    <source>
        <dbReference type="PROSITE-ProRule" id="PRU00317"/>
    </source>
</evidence>
<reference evidence="5 6" key="1">
    <citation type="journal article" date="2013" name="Curr. Biol.">
        <title>The Genome of the Foraminiferan Reticulomyxa filosa.</title>
        <authorList>
            <person name="Glockner G."/>
            <person name="Hulsmann N."/>
            <person name="Schleicher M."/>
            <person name="Noegel A.A."/>
            <person name="Eichinger L."/>
            <person name="Gallinger C."/>
            <person name="Pawlowski J."/>
            <person name="Sierra R."/>
            <person name="Euteneuer U."/>
            <person name="Pillet L."/>
            <person name="Moustafa A."/>
            <person name="Platzer M."/>
            <person name="Groth M."/>
            <person name="Szafranski K."/>
            <person name="Schliwa M."/>
        </authorList>
    </citation>
    <scope>NUCLEOTIDE SEQUENCE [LARGE SCALE GENOMIC DNA]</scope>
</reference>
<organism evidence="5 6">
    <name type="scientific">Reticulomyxa filosa</name>
    <dbReference type="NCBI Taxonomy" id="46433"/>
    <lineage>
        <taxon>Eukaryota</taxon>
        <taxon>Sar</taxon>
        <taxon>Rhizaria</taxon>
        <taxon>Retaria</taxon>
        <taxon>Foraminifera</taxon>
        <taxon>Monothalamids</taxon>
        <taxon>Reticulomyxidae</taxon>
        <taxon>Reticulomyxa</taxon>
    </lineage>
</organism>
<sequence>MDELCKSRGVETRKLQEFNCSVRDLLPYPRLLLCLCEDKFGSRHVQKLCDDKLTSIRDLSELIDTLIVSHGLYLCTHIFGNYVIQKLLEMTCERGEALATSVASKVWNNVSIAMERGRLQITGVLNDITRACEEVQVTSKDEMARLGTRIINQVFLGHIRELSINQYSCRVIQRIVMDQHYPLCLKVLVLQEICSFDQSKLSIFFENQFGNHVLQKIIEKVPAEYLDWILRLIKGNFFFFFLRTYSFFFFFYIQKHSYPPPKKNKKKNYI</sequence>
<dbReference type="OrthoDB" id="668540at2759"/>
<dbReference type="Gene3D" id="1.25.10.10">
    <property type="entry name" value="Leucine-rich Repeat Variant"/>
    <property type="match status" value="1"/>
</dbReference>
<evidence type="ECO:0000313" key="5">
    <source>
        <dbReference type="EMBL" id="ETO27456.1"/>
    </source>
</evidence>
<dbReference type="GO" id="GO:0003730">
    <property type="term" value="F:mRNA 3'-UTR binding"/>
    <property type="evidence" value="ECO:0007669"/>
    <property type="project" value="TreeGrafter"/>
</dbReference>
<dbReference type="EMBL" id="ASPP01007243">
    <property type="protein sequence ID" value="ETO27456.1"/>
    <property type="molecule type" value="Genomic_DNA"/>
</dbReference>
<accession>X6NNA0</accession>
<protein>
    <recommendedName>
        <fullName evidence="4">PUM-HD domain-containing protein</fullName>
    </recommendedName>
</protein>
<keyword evidence="1" id="KW-0677">Repeat</keyword>
<dbReference type="GO" id="GO:0005737">
    <property type="term" value="C:cytoplasm"/>
    <property type="evidence" value="ECO:0007669"/>
    <property type="project" value="TreeGrafter"/>
</dbReference>
<feature type="transmembrane region" description="Helical" evidence="3">
    <location>
        <begin position="237"/>
        <end position="253"/>
    </location>
</feature>
<evidence type="ECO:0000256" key="3">
    <source>
        <dbReference type="SAM" id="Phobius"/>
    </source>
</evidence>
<keyword evidence="3" id="KW-0812">Transmembrane</keyword>
<dbReference type="PROSITE" id="PS50303">
    <property type="entry name" value="PUM_HD"/>
    <property type="match status" value="1"/>
</dbReference>
<dbReference type="GO" id="GO:0010608">
    <property type="term" value="P:post-transcriptional regulation of gene expression"/>
    <property type="evidence" value="ECO:0007669"/>
    <property type="project" value="TreeGrafter"/>
</dbReference>
<dbReference type="InterPro" id="IPR016024">
    <property type="entry name" value="ARM-type_fold"/>
</dbReference>
<dbReference type="PANTHER" id="PTHR12537:SF12">
    <property type="entry name" value="MATERNAL PROTEIN PUMILIO"/>
    <property type="match status" value="1"/>
</dbReference>
<keyword evidence="3" id="KW-1133">Transmembrane helix</keyword>
<keyword evidence="6" id="KW-1185">Reference proteome</keyword>
<gene>
    <name evidence="5" type="ORF">RFI_09675</name>
</gene>
<dbReference type="PROSITE" id="PS50302">
    <property type="entry name" value="PUM"/>
    <property type="match status" value="2"/>
</dbReference>
<feature type="repeat" description="Pumilio" evidence="2">
    <location>
        <begin position="195"/>
        <end position="231"/>
    </location>
</feature>
<dbReference type="Proteomes" id="UP000023152">
    <property type="component" value="Unassembled WGS sequence"/>
</dbReference>
<dbReference type="InterPro" id="IPR001313">
    <property type="entry name" value="Pumilio_RNA-bd_rpt"/>
</dbReference>
<feature type="domain" description="PUM-HD" evidence="4">
    <location>
        <begin position="4"/>
        <end position="270"/>
    </location>
</feature>
<dbReference type="InterPro" id="IPR011989">
    <property type="entry name" value="ARM-like"/>
</dbReference>
<proteinExistence type="predicted"/>
<keyword evidence="3" id="KW-0472">Membrane</keyword>
<evidence type="ECO:0000313" key="6">
    <source>
        <dbReference type="Proteomes" id="UP000023152"/>
    </source>
</evidence>
<dbReference type="SMART" id="SM00025">
    <property type="entry name" value="Pumilio"/>
    <property type="match status" value="4"/>
</dbReference>
<dbReference type="InterPro" id="IPR033133">
    <property type="entry name" value="PUM-HD"/>
</dbReference>
<name>X6NNA0_RETFI</name>
<evidence type="ECO:0000256" key="1">
    <source>
        <dbReference type="ARBA" id="ARBA00022737"/>
    </source>
</evidence>